<accession>A0AAW0CF77</accession>
<feature type="compositionally biased region" description="Basic and acidic residues" evidence="5">
    <location>
        <begin position="820"/>
        <end position="832"/>
    </location>
</feature>
<protein>
    <recommendedName>
        <fullName evidence="7">WW domain-containing protein</fullName>
    </recommendedName>
</protein>
<feature type="transmembrane region" description="Helical" evidence="6">
    <location>
        <begin position="141"/>
        <end position="165"/>
    </location>
</feature>
<dbReference type="PROSITE" id="PS01159">
    <property type="entry name" value="WW_DOMAIN_1"/>
    <property type="match status" value="1"/>
</dbReference>
<dbReference type="Pfam" id="PF20153">
    <property type="entry name" value="DUF6535"/>
    <property type="match status" value="1"/>
</dbReference>
<feature type="domain" description="WW" evidence="7">
    <location>
        <begin position="602"/>
        <end position="635"/>
    </location>
</feature>
<dbReference type="GO" id="GO:0003713">
    <property type="term" value="F:transcription coactivator activity"/>
    <property type="evidence" value="ECO:0007669"/>
    <property type="project" value="TreeGrafter"/>
</dbReference>
<dbReference type="InterPro" id="IPR036020">
    <property type="entry name" value="WW_dom_sf"/>
</dbReference>
<dbReference type="SMART" id="SM00456">
    <property type="entry name" value="WW"/>
    <property type="match status" value="2"/>
</dbReference>
<keyword evidence="9" id="KW-1185">Reference proteome</keyword>
<feature type="compositionally biased region" description="Basic and acidic residues" evidence="5">
    <location>
        <begin position="776"/>
        <end position="789"/>
    </location>
</feature>
<keyword evidence="6" id="KW-0472">Membrane</keyword>
<proteinExistence type="predicted"/>
<feature type="compositionally biased region" description="Polar residues" evidence="5">
    <location>
        <begin position="946"/>
        <end position="957"/>
    </location>
</feature>
<evidence type="ECO:0000256" key="4">
    <source>
        <dbReference type="ARBA" id="ARBA00023242"/>
    </source>
</evidence>
<feature type="compositionally biased region" description="Polar residues" evidence="5">
    <location>
        <begin position="686"/>
        <end position="710"/>
    </location>
</feature>
<feature type="region of interest" description="Disordered" evidence="5">
    <location>
        <begin position="944"/>
        <end position="991"/>
    </location>
</feature>
<evidence type="ECO:0000256" key="5">
    <source>
        <dbReference type="SAM" id="MobiDB-lite"/>
    </source>
</evidence>
<dbReference type="GO" id="GO:0005634">
    <property type="term" value="C:nucleus"/>
    <property type="evidence" value="ECO:0007669"/>
    <property type="project" value="UniProtKB-SubCell"/>
</dbReference>
<dbReference type="Proteomes" id="UP001383192">
    <property type="component" value="Unassembled WGS sequence"/>
</dbReference>
<feature type="compositionally biased region" description="Basic and acidic residues" evidence="5">
    <location>
        <begin position="1060"/>
        <end position="1069"/>
    </location>
</feature>
<dbReference type="GO" id="GO:0005737">
    <property type="term" value="C:cytoplasm"/>
    <property type="evidence" value="ECO:0007669"/>
    <property type="project" value="UniProtKB-SubCell"/>
</dbReference>
<dbReference type="AlphaFoldDB" id="A0AAW0CF77"/>
<dbReference type="GO" id="GO:0045944">
    <property type="term" value="P:positive regulation of transcription by RNA polymerase II"/>
    <property type="evidence" value="ECO:0007669"/>
    <property type="project" value="TreeGrafter"/>
</dbReference>
<dbReference type="InterPro" id="IPR001202">
    <property type="entry name" value="WW_dom"/>
</dbReference>
<feature type="domain" description="WW" evidence="7">
    <location>
        <begin position="639"/>
        <end position="672"/>
    </location>
</feature>
<feature type="compositionally biased region" description="Basic and acidic residues" evidence="5">
    <location>
        <begin position="1030"/>
        <end position="1045"/>
    </location>
</feature>
<evidence type="ECO:0000313" key="8">
    <source>
        <dbReference type="EMBL" id="KAK7037801.1"/>
    </source>
</evidence>
<feature type="compositionally biased region" description="Polar residues" evidence="5">
    <location>
        <begin position="1094"/>
        <end position="1105"/>
    </location>
</feature>
<dbReference type="Pfam" id="PF00397">
    <property type="entry name" value="WW"/>
    <property type="match status" value="2"/>
</dbReference>
<dbReference type="SUPFAM" id="SSF51045">
    <property type="entry name" value="WW domain"/>
    <property type="match status" value="2"/>
</dbReference>
<dbReference type="EMBL" id="JAYKXP010000044">
    <property type="protein sequence ID" value="KAK7037801.1"/>
    <property type="molecule type" value="Genomic_DNA"/>
</dbReference>
<comment type="subcellular location">
    <subcellularLocation>
        <location evidence="2">Cytoplasm</location>
    </subcellularLocation>
    <subcellularLocation>
        <location evidence="1">Nucleus</location>
    </subcellularLocation>
</comment>
<dbReference type="InterPro" id="IPR045338">
    <property type="entry name" value="DUF6535"/>
</dbReference>
<evidence type="ECO:0000256" key="2">
    <source>
        <dbReference type="ARBA" id="ARBA00004496"/>
    </source>
</evidence>
<keyword evidence="4" id="KW-0539">Nucleus</keyword>
<dbReference type="Gene3D" id="2.20.70.10">
    <property type="match status" value="2"/>
</dbReference>
<comment type="caution">
    <text evidence="8">The sequence shown here is derived from an EMBL/GenBank/DDBJ whole genome shotgun (WGS) entry which is preliminary data.</text>
</comment>
<evidence type="ECO:0000313" key="9">
    <source>
        <dbReference type="Proteomes" id="UP001383192"/>
    </source>
</evidence>
<reference evidence="8 9" key="1">
    <citation type="submission" date="2024-01" db="EMBL/GenBank/DDBJ databases">
        <title>A draft genome for a cacao thread blight-causing isolate of Paramarasmius palmivorus.</title>
        <authorList>
            <person name="Baruah I.K."/>
            <person name="Bukari Y."/>
            <person name="Amoako-Attah I."/>
            <person name="Meinhardt L.W."/>
            <person name="Bailey B.A."/>
            <person name="Cohen S.P."/>
        </authorList>
    </citation>
    <scope>NUCLEOTIDE SEQUENCE [LARGE SCALE GENOMIC DNA]</scope>
    <source>
        <strain evidence="8 9">GH-12</strain>
    </source>
</reference>
<evidence type="ECO:0000256" key="6">
    <source>
        <dbReference type="SAM" id="Phobius"/>
    </source>
</evidence>
<feature type="region of interest" description="Disordered" evidence="5">
    <location>
        <begin position="1012"/>
        <end position="1105"/>
    </location>
</feature>
<feature type="region of interest" description="Disordered" evidence="5">
    <location>
        <begin position="556"/>
        <end position="577"/>
    </location>
</feature>
<gene>
    <name evidence="8" type="ORF">VNI00_010762</name>
</gene>
<dbReference type="InterPro" id="IPR051583">
    <property type="entry name" value="YAP1"/>
</dbReference>
<dbReference type="PANTHER" id="PTHR17616">
    <property type="entry name" value="YES-ASSOCIATED PROTEIN YAP1 FAMILY MEMBER"/>
    <property type="match status" value="1"/>
</dbReference>
<feature type="transmembrane region" description="Helical" evidence="6">
    <location>
        <begin position="21"/>
        <end position="40"/>
    </location>
</feature>
<feature type="compositionally biased region" description="Basic and acidic residues" evidence="5">
    <location>
        <begin position="958"/>
        <end position="974"/>
    </location>
</feature>
<feature type="transmembrane region" description="Helical" evidence="6">
    <location>
        <begin position="85"/>
        <end position="107"/>
    </location>
</feature>
<feature type="region of interest" description="Disordered" evidence="5">
    <location>
        <begin position="665"/>
        <end position="837"/>
    </location>
</feature>
<sequence>MLLKKVEKYDEELVKGWRDDIDTLLVFAGLFSAVVTAFLIESYQKLEEDPADKTVALLKQLVSSQHNASYVPEPIPPFHPNASTIRINCFWLLSLIFSLTSALFGLLCKQWVREFQRDTPTSTPAEALALRQLRRDSFEKWNVPAFLAALPILLEIALILFFVGILDLLWGLHRIPFIVSLVAVGLSAGLYFITTLLPTLTIPKDQKYNIKEREFERLSYQFICPYKSPQAWLFYRFVCKILRPLSRFWNTSYFESEYDKPAPALRYHIESPASDWSSFDLRVVRQYDQHVYEQDRFTQEREGRFSLQVYQLRAFEWAVTMFRDSPLMIPPLQNVLGTIPPSVAMSAVLGHWDVALWVDVMRADVELAVADPEGFRRQYVSLLHLPRQTAIPRPVVSQPEGIKFLFKHQNLMTWTGEDNYSIPAALDQMGVQTAGFHFVAPLSVTARLWAHQDAGVRKQSLALLQLYKESWKSCSGVENGIHGRHFDERLAFVRVLAKHINYTDRTSVLITSKQGREFIRFIHHEIIAQKLYNQRKLHEEWQQAIERTREVGNLPTDYFAPLPERRKDPVLPPLPPRRYSLETELDAELDHDNEAPPSQLDPPLPSGWEQRISSQGRLYFVDHNTRTTIWDDPRQPLDRPLPSGWEQRTTLAGRLFFVDHNTHTTTWKDPRQRVPARQVAVPSGSGYPSSQDDNHATSSRSQAVDSNTDPSGALSEAGHRISFDPAPDDTEVEESSGIASDAPMSLPSDSSTLRPKDHPTGSSDPLAPTLISLTLRTDDSSAKDDGKTSDDDDELVIRIGNTSGEIENVGHSYAPGRGHTGAEGDGTSHSDSAHLQGHVGGVGDRTLAQDIVHPELSGTSAHLAEGRDDEDVLGPFHAAPSTGNIDTENTNIVQFPMSEEHTISQDAPPPLVDSVVDEQTNHLAARTEEQHTRSWIDTELEENVHPENSSIVTGEGRSTSRVDLGHLTGKDKGYHSPLSGETDISYLDYPEPTAQARDAALGVSAHFGQYDEQAFGARSEQDVPGSNGSQHKEDGRQAAHAHPEVEYSGEYRPGGYNDAEILHPDRDINTRNPSVVQSTLSRDNPPAPVDEQVAHTQGQAKQHPE</sequence>
<keyword evidence="3" id="KW-0963">Cytoplasm</keyword>
<evidence type="ECO:0000256" key="3">
    <source>
        <dbReference type="ARBA" id="ARBA00022490"/>
    </source>
</evidence>
<evidence type="ECO:0000256" key="1">
    <source>
        <dbReference type="ARBA" id="ARBA00004123"/>
    </source>
</evidence>
<organism evidence="8 9">
    <name type="scientific">Paramarasmius palmivorus</name>
    <dbReference type="NCBI Taxonomy" id="297713"/>
    <lineage>
        <taxon>Eukaryota</taxon>
        <taxon>Fungi</taxon>
        <taxon>Dikarya</taxon>
        <taxon>Basidiomycota</taxon>
        <taxon>Agaricomycotina</taxon>
        <taxon>Agaricomycetes</taxon>
        <taxon>Agaricomycetidae</taxon>
        <taxon>Agaricales</taxon>
        <taxon>Marasmiineae</taxon>
        <taxon>Marasmiaceae</taxon>
        <taxon>Paramarasmius</taxon>
    </lineage>
</organism>
<feature type="compositionally biased region" description="Polar residues" evidence="5">
    <location>
        <begin position="1070"/>
        <end position="1082"/>
    </location>
</feature>
<dbReference type="PROSITE" id="PS50020">
    <property type="entry name" value="WW_DOMAIN_2"/>
    <property type="match status" value="2"/>
</dbReference>
<dbReference type="CDD" id="cd00201">
    <property type="entry name" value="WW"/>
    <property type="match status" value="2"/>
</dbReference>
<evidence type="ECO:0000259" key="7">
    <source>
        <dbReference type="PROSITE" id="PS50020"/>
    </source>
</evidence>
<feature type="transmembrane region" description="Helical" evidence="6">
    <location>
        <begin position="177"/>
        <end position="197"/>
    </location>
</feature>
<name>A0AAW0CF77_9AGAR</name>
<dbReference type="PANTHER" id="PTHR17616:SF8">
    <property type="entry name" value="TRANSCRIPTIONAL COACTIVATOR YORKIE"/>
    <property type="match status" value="1"/>
</dbReference>
<dbReference type="GO" id="GO:0035329">
    <property type="term" value="P:hippo signaling"/>
    <property type="evidence" value="ECO:0007669"/>
    <property type="project" value="TreeGrafter"/>
</dbReference>
<keyword evidence="6" id="KW-1133">Transmembrane helix</keyword>
<keyword evidence="6" id="KW-0812">Transmembrane</keyword>